<accession>A0A540KSX8</accession>
<dbReference type="Proteomes" id="UP000315295">
    <property type="component" value="Unassembled WGS sequence"/>
</dbReference>
<dbReference type="AlphaFoldDB" id="A0A540KSX8"/>
<dbReference type="STRING" id="106549.A0A540KSX8"/>
<evidence type="ECO:0000313" key="2">
    <source>
        <dbReference type="EMBL" id="TQD77249.1"/>
    </source>
</evidence>
<organism evidence="2 3">
    <name type="scientific">Malus baccata</name>
    <name type="common">Siberian crab apple</name>
    <name type="synonym">Pyrus baccata</name>
    <dbReference type="NCBI Taxonomy" id="106549"/>
    <lineage>
        <taxon>Eukaryota</taxon>
        <taxon>Viridiplantae</taxon>
        <taxon>Streptophyta</taxon>
        <taxon>Embryophyta</taxon>
        <taxon>Tracheophyta</taxon>
        <taxon>Spermatophyta</taxon>
        <taxon>Magnoliopsida</taxon>
        <taxon>eudicotyledons</taxon>
        <taxon>Gunneridae</taxon>
        <taxon>Pentapetalae</taxon>
        <taxon>rosids</taxon>
        <taxon>fabids</taxon>
        <taxon>Rosales</taxon>
        <taxon>Rosaceae</taxon>
        <taxon>Amygdaloideae</taxon>
        <taxon>Maleae</taxon>
        <taxon>Malus</taxon>
    </lineage>
</organism>
<keyword evidence="3" id="KW-1185">Reference proteome</keyword>
<dbReference type="Pfam" id="PF05600">
    <property type="entry name" value="CDK5RAP3"/>
    <property type="match status" value="1"/>
</dbReference>
<dbReference type="InterPro" id="IPR008491">
    <property type="entry name" value="CDK5RAP3"/>
</dbReference>
<sequence>MPTLDDIGKLPIDITFSRLGEWLVDRKRTPGDWRKRLAAPMLLSNNFTVGLFTSLSKLFISNQQDSSFQVIYAIEAAQVHALGPLQLHLCRDRTSSPAPPAKILTMSSSRERLDPADVDSNDDGDIKGLAAVVN</sequence>
<feature type="region of interest" description="Disordered" evidence="1">
    <location>
        <begin position="93"/>
        <end position="122"/>
    </location>
</feature>
<evidence type="ECO:0000256" key="1">
    <source>
        <dbReference type="SAM" id="MobiDB-lite"/>
    </source>
</evidence>
<dbReference type="EMBL" id="VIEB01000974">
    <property type="protein sequence ID" value="TQD77249.1"/>
    <property type="molecule type" value="Genomic_DNA"/>
</dbReference>
<proteinExistence type="predicted"/>
<name>A0A540KSX8_MALBA</name>
<reference evidence="2 3" key="1">
    <citation type="journal article" date="2019" name="G3 (Bethesda)">
        <title>Sequencing of a Wild Apple (Malus baccata) Genome Unravels the Differences Between Cultivated and Wild Apple Species Regarding Disease Resistance and Cold Tolerance.</title>
        <authorList>
            <person name="Chen X."/>
        </authorList>
    </citation>
    <scope>NUCLEOTIDE SEQUENCE [LARGE SCALE GENOMIC DNA]</scope>
    <source>
        <strain evidence="3">cv. Shandingzi</strain>
        <tissue evidence="2">Leaves</tissue>
    </source>
</reference>
<evidence type="ECO:0000313" key="3">
    <source>
        <dbReference type="Proteomes" id="UP000315295"/>
    </source>
</evidence>
<comment type="caution">
    <text evidence="2">The sequence shown here is derived from an EMBL/GenBank/DDBJ whole genome shotgun (WGS) entry which is preliminary data.</text>
</comment>
<protein>
    <submittedName>
        <fullName evidence="2">Uncharacterized protein</fullName>
    </submittedName>
</protein>
<gene>
    <name evidence="2" type="ORF">C1H46_037190</name>
</gene>